<dbReference type="FunFam" id="2.60.40.60:FF:000002">
    <property type="entry name" value="Protocadherin alpha 2"/>
    <property type="match status" value="1"/>
</dbReference>
<evidence type="ECO:0000256" key="1">
    <source>
        <dbReference type="ARBA" id="ARBA00004251"/>
    </source>
</evidence>
<dbReference type="EMBL" id="AMQM01000807">
    <property type="status" value="NOT_ANNOTATED_CDS"/>
    <property type="molecule type" value="Genomic_DNA"/>
</dbReference>
<accession>T1FQ59</accession>
<keyword evidence="10 14" id="KW-0472">Membrane</keyword>
<dbReference type="GO" id="GO:0007155">
    <property type="term" value="P:cell adhesion"/>
    <property type="evidence" value="ECO:0000318"/>
    <property type="project" value="GO_Central"/>
</dbReference>
<dbReference type="EMBL" id="KB096742">
    <property type="protein sequence ID" value="ESO02155.1"/>
    <property type="molecule type" value="Genomic_DNA"/>
</dbReference>
<dbReference type="FunCoup" id="T1FQ59">
    <property type="interactions" value="55"/>
</dbReference>
<dbReference type="SMART" id="SM00112">
    <property type="entry name" value="CA"/>
    <property type="match status" value="7"/>
</dbReference>
<comment type="subcellular location">
    <subcellularLocation>
        <location evidence="1">Cell membrane</location>
        <topology evidence="1">Single-pass type I membrane protein</topology>
    </subcellularLocation>
</comment>
<feature type="domain" description="Cadherin" evidence="15">
    <location>
        <begin position="374"/>
        <end position="470"/>
    </location>
</feature>
<evidence type="ECO:0000256" key="3">
    <source>
        <dbReference type="ARBA" id="ARBA00022692"/>
    </source>
</evidence>
<feature type="region of interest" description="Disordered" evidence="13">
    <location>
        <begin position="1061"/>
        <end position="1098"/>
    </location>
</feature>
<dbReference type="AlphaFoldDB" id="T1FQ59"/>
<evidence type="ECO:0000256" key="7">
    <source>
        <dbReference type="ARBA" id="ARBA00022837"/>
    </source>
</evidence>
<dbReference type="eggNOG" id="ENOG502QPMK">
    <property type="taxonomic scope" value="Eukaryota"/>
</dbReference>
<feature type="domain" description="Cadherin" evidence="15">
    <location>
        <begin position="58"/>
        <end position="145"/>
    </location>
</feature>
<dbReference type="CTD" id="20210956"/>
<evidence type="ECO:0000256" key="6">
    <source>
        <dbReference type="ARBA" id="ARBA00022737"/>
    </source>
</evidence>
<evidence type="ECO:0000313" key="17">
    <source>
        <dbReference type="EnsemblMetazoa" id="HelroP188599"/>
    </source>
</evidence>
<protein>
    <recommendedName>
        <fullName evidence="15">Cadherin domain-containing protein</fullName>
    </recommendedName>
</protein>
<dbReference type="GO" id="GO:0050839">
    <property type="term" value="F:cell adhesion molecule binding"/>
    <property type="evidence" value="ECO:0000318"/>
    <property type="project" value="GO_Central"/>
</dbReference>
<dbReference type="FunFam" id="2.60.40.60:FF:000016">
    <property type="entry name" value="Protocadherin 9"/>
    <property type="match status" value="1"/>
</dbReference>
<evidence type="ECO:0000256" key="12">
    <source>
        <dbReference type="PROSITE-ProRule" id="PRU00043"/>
    </source>
</evidence>
<dbReference type="SUPFAM" id="SSF49313">
    <property type="entry name" value="Cadherin-like"/>
    <property type="match status" value="7"/>
</dbReference>
<keyword evidence="8" id="KW-0130">Cell adhesion</keyword>
<evidence type="ECO:0000256" key="10">
    <source>
        <dbReference type="ARBA" id="ARBA00023136"/>
    </source>
</evidence>
<dbReference type="InterPro" id="IPR002126">
    <property type="entry name" value="Cadherin-like_dom"/>
</dbReference>
<evidence type="ECO:0000256" key="9">
    <source>
        <dbReference type="ARBA" id="ARBA00022989"/>
    </source>
</evidence>
<dbReference type="OrthoDB" id="6252479at2759"/>
<feature type="domain" description="Cadherin" evidence="15">
    <location>
        <begin position="472"/>
        <end position="578"/>
    </location>
</feature>
<evidence type="ECO:0000256" key="4">
    <source>
        <dbReference type="ARBA" id="ARBA00022723"/>
    </source>
</evidence>
<keyword evidence="5" id="KW-0732">Signal</keyword>
<dbReference type="GO" id="GO:0007156">
    <property type="term" value="P:homophilic cell adhesion via plasma membrane adhesion molecules"/>
    <property type="evidence" value="ECO:0007669"/>
    <property type="project" value="InterPro"/>
</dbReference>
<dbReference type="InterPro" id="IPR050174">
    <property type="entry name" value="Protocadherin/Cadherin-CA"/>
</dbReference>
<keyword evidence="7 12" id="KW-0106">Calcium</keyword>
<name>T1FQ59_HELRO</name>
<evidence type="ECO:0000313" key="18">
    <source>
        <dbReference type="Proteomes" id="UP000015101"/>
    </source>
</evidence>
<feature type="domain" description="Cadherin" evidence="15">
    <location>
        <begin position="687"/>
        <end position="783"/>
    </location>
</feature>
<dbReference type="FunFam" id="2.60.40.60:FF:000123">
    <property type="entry name" value="Protocadherin beta 4"/>
    <property type="match status" value="1"/>
</dbReference>
<keyword evidence="18" id="KW-1185">Reference proteome</keyword>
<proteinExistence type="predicted"/>
<dbReference type="PROSITE" id="PS50268">
    <property type="entry name" value="CADHERIN_2"/>
    <property type="match status" value="7"/>
</dbReference>
<gene>
    <name evidence="17" type="primary">20210956</name>
    <name evidence="16" type="ORF">HELRODRAFT_188599</name>
</gene>
<dbReference type="OMA" id="PNIMSAV"/>
<dbReference type="FunFam" id="2.60.40.60:FF:000428">
    <property type="entry name" value="Protocadherin 20"/>
    <property type="match status" value="1"/>
</dbReference>
<evidence type="ECO:0000313" key="16">
    <source>
        <dbReference type="EMBL" id="ESO02155.1"/>
    </source>
</evidence>
<dbReference type="PROSITE" id="PS00232">
    <property type="entry name" value="CADHERIN_1"/>
    <property type="match status" value="3"/>
</dbReference>
<sequence length="1098" mass="120316">MTVDKCIKNFLTLYSNGLTSSISYEKTILNFLKLHRSTLFILLLLITVSTFVGDVKEASDLSSTLSPEEISRLHFHIKHAHGLFVIGKQDGKILTNQVLDRETKCAETTDTCELSFEVIAKSSQHHKSYNVIVKLLDINDHAPQFAKDQFTLNITETAVEGSKFSLPNAEDGDVGSNGLHTYSISSESNLFQLVIVEQFDEKQIKLKLVGKLDREKQEAYSLIVTAADNGQPPLSGSMTVNINVLDANDNSPKFTEPTYSIQVPENIAVSSRLLTIKAVDPDTGINGQVVYSFPDRINKMYGNLFEINSNTGEIFTKGELDYEKNKNYVLTVQADDAGVGSLPNFTLVTVNVTDINDNYPVVVVSALTDTGTPSIEENQKLGTFVAHITVSDADSGVNGETNCHMESDHFKMVMQPEGDYLILSSVKFDREAKSSYRIILICKDKGTPPLESQKEIQIDIVDQNDNAPVLPNSDNIDVYVYENNPLNFIITKINASDVDAGRNAALHYSIEAIPKSETNVLSIDPLNGKISSKIMFDYEKETEYKFLITVSDRGTPSFSATATLNLHVLDINDEAPKFDKPSYYLSVQENNPIGSLAGSVLATDADASPSFNKILYKIVSNDDAFEINEQTGEIKNLKRLDTEEQSQYKFQVVASNSGIPVVESKVNVTVYVDDVNDNAPVFIFPSTEAESVVQVPSDAKPGTLIIRLVATDADKGANAELVFTISNGNVDNSFVIDPTTGVITVAKPLKSADKQDQAHRLVISVSDLGNPPLMSVADLTIIVNSSLNAKDDASLALTGRLSEKHIILLVAIIVAVFLMLICVILVVICLSRRLKKRKRSDKRGNYVSTKVLDVYDGDSSKGCRSPNCNNETNVSTMDCRKIGGGSSSATVDTASTKSEGVCNCNTRGDMGPPPNIMSAVCRGEEDEDEVDMEMCRFHDPNTGNMTTSWDPTQNLRINQGGGGGGGGGNPMDMHTGRCSSANCRNFGSSPSYNYHRHNHCNCCNVHTSCHSPMHPCYHHSNPLQPAQTNTYMMRNKRSLYSPESMPLQPIGRVGHNREDLESVCSGSTWTDSGRGPSEEDDHVKSVRIENYLRTTQAK</sequence>
<evidence type="ECO:0000256" key="8">
    <source>
        <dbReference type="ARBA" id="ARBA00022889"/>
    </source>
</evidence>
<dbReference type="PANTHER" id="PTHR24028:SF146">
    <property type="entry name" value="CADHERIN 96CB, ISOFORM D-RELATED"/>
    <property type="match status" value="1"/>
</dbReference>
<evidence type="ECO:0000256" key="11">
    <source>
        <dbReference type="ARBA" id="ARBA00023180"/>
    </source>
</evidence>
<dbReference type="Pfam" id="PF08266">
    <property type="entry name" value="Cadherin_2"/>
    <property type="match status" value="1"/>
</dbReference>
<dbReference type="InterPro" id="IPR020894">
    <property type="entry name" value="Cadherin_CS"/>
</dbReference>
<dbReference type="PANTHER" id="PTHR24028">
    <property type="entry name" value="CADHERIN-87A"/>
    <property type="match status" value="1"/>
</dbReference>
<keyword evidence="9 14" id="KW-1133">Transmembrane helix</keyword>
<dbReference type="InterPro" id="IPR015919">
    <property type="entry name" value="Cadherin-like_sf"/>
</dbReference>
<keyword evidence="11" id="KW-0325">Glycoprotein</keyword>
<feature type="transmembrane region" description="Helical" evidence="14">
    <location>
        <begin position="806"/>
        <end position="830"/>
    </location>
</feature>
<keyword evidence="2" id="KW-1003">Cell membrane</keyword>
<organism evidence="17 18">
    <name type="scientific">Helobdella robusta</name>
    <name type="common">Californian leech</name>
    <dbReference type="NCBI Taxonomy" id="6412"/>
    <lineage>
        <taxon>Eukaryota</taxon>
        <taxon>Metazoa</taxon>
        <taxon>Spiralia</taxon>
        <taxon>Lophotrochozoa</taxon>
        <taxon>Annelida</taxon>
        <taxon>Clitellata</taxon>
        <taxon>Hirudinea</taxon>
        <taxon>Rhynchobdellida</taxon>
        <taxon>Glossiphoniidae</taxon>
        <taxon>Helobdella</taxon>
    </lineage>
</organism>
<dbReference type="GeneID" id="20210956"/>
<dbReference type="Proteomes" id="UP000015101">
    <property type="component" value="Unassembled WGS sequence"/>
</dbReference>
<reference evidence="16 18" key="2">
    <citation type="journal article" date="2013" name="Nature">
        <title>Insights into bilaterian evolution from three spiralian genomes.</title>
        <authorList>
            <person name="Simakov O."/>
            <person name="Marletaz F."/>
            <person name="Cho S.J."/>
            <person name="Edsinger-Gonzales E."/>
            <person name="Havlak P."/>
            <person name="Hellsten U."/>
            <person name="Kuo D.H."/>
            <person name="Larsson T."/>
            <person name="Lv J."/>
            <person name="Arendt D."/>
            <person name="Savage R."/>
            <person name="Osoegawa K."/>
            <person name="de Jong P."/>
            <person name="Grimwood J."/>
            <person name="Chapman J.A."/>
            <person name="Shapiro H."/>
            <person name="Aerts A."/>
            <person name="Otillar R.P."/>
            <person name="Terry A.Y."/>
            <person name="Boore J.L."/>
            <person name="Grigoriev I.V."/>
            <person name="Lindberg D.R."/>
            <person name="Seaver E.C."/>
            <person name="Weisblat D.A."/>
            <person name="Putnam N.H."/>
            <person name="Rokhsar D.S."/>
        </authorList>
    </citation>
    <scope>NUCLEOTIDE SEQUENCE</scope>
</reference>
<dbReference type="InParanoid" id="T1FQ59"/>
<dbReference type="RefSeq" id="XP_009019563.1">
    <property type="nucleotide sequence ID" value="XM_009021315.1"/>
</dbReference>
<feature type="domain" description="Cadherin" evidence="15">
    <location>
        <begin position="579"/>
        <end position="682"/>
    </location>
</feature>
<dbReference type="GO" id="GO:0005886">
    <property type="term" value="C:plasma membrane"/>
    <property type="evidence" value="ECO:0000318"/>
    <property type="project" value="GO_Central"/>
</dbReference>
<evidence type="ECO:0000256" key="14">
    <source>
        <dbReference type="SAM" id="Phobius"/>
    </source>
</evidence>
<keyword evidence="4" id="KW-0479">Metal-binding</keyword>
<dbReference type="CDD" id="cd11304">
    <property type="entry name" value="Cadherin_repeat"/>
    <property type="match status" value="7"/>
</dbReference>
<evidence type="ECO:0000256" key="5">
    <source>
        <dbReference type="ARBA" id="ARBA00022729"/>
    </source>
</evidence>
<dbReference type="FunFam" id="2.60.40.60:FF:000007">
    <property type="entry name" value="Protocadherin alpha 2"/>
    <property type="match status" value="1"/>
</dbReference>
<keyword evidence="6" id="KW-0677">Repeat</keyword>
<dbReference type="Gene3D" id="2.60.40.60">
    <property type="entry name" value="Cadherins"/>
    <property type="match status" value="7"/>
</dbReference>
<feature type="domain" description="Cadherin" evidence="15">
    <location>
        <begin position="255"/>
        <end position="362"/>
    </location>
</feature>
<dbReference type="GO" id="GO:0005509">
    <property type="term" value="F:calcium ion binding"/>
    <property type="evidence" value="ECO:0007669"/>
    <property type="project" value="UniProtKB-UniRule"/>
</dbReference>
<feature type="domain" description="Cadherin" evidence="15">
    <location>
        <begin position="146"/>
        <end position="254"/>
    </location>
</feature>
<dbReference type="KEGG" id="hro:HELRODRAFT_188599"/>
<dbReference type="HOGENOM" id="CLU_006480_5_1_1"/>
<dbReference type="InterPro" id="IPR013164">
    <property type="entry name" value="Cadherin_N"/>
</dbReference>
<dbReference type="FunFam" id="2.60.40.60:FF:000485">
    <property type="entry name" value="Uncharacterized protein"/>
    <property type="match status" value="1"/>
</dbReference>
<reference evidence="17" key="3">
    <citation type="submission" date="2015-06" db="UniProtKB">
        <authorList>
            <consortium name="EnsemblMetazoa"/>
        </authorList>
    </citation>
    <scope>IDENTIFICATION</scope>
</reference>
<reference evidence="18" key="1">
    <citation type="submission" date="2012-12" db="EMBL/GenBank/DDBJ databases">
        <authorList>
            <person name="Hellsten U."/>
            <person name="Grimwood J."/>
            <person name="Chapman J.A."/>
            <person name="Shapiro H."/>
            <person name="Aerts A."/>
            <person name="Otillar R.P."/>
            <person name="Terry A.Y."/>
            <person name="Boore J.L."/>
            <person name="Simakov O."/>
            <person name="Marletaz F."/>
            <person name="Cho S.-J."/>
            <person name="Edsinger-Gonzales E."/>
            <person name="Havlak P."/>
            <person name="Kuo D.-H."/>
            <person name="Larsson T."/>
            <person name="Lv J."/>
            <person name="Arendt D."/>
            <person name="Savage R."/>
            <person name="Osoegawa K."/>
            <person name="de Jong P."/>
            <person name="Lindberg D.R."/>
            <person name="Seaver E.C."/>
            <person name="Weisblat D.A."/>
            <person name="Putnam N.H."/>
            <person name="Grigoriev I.V."/>
            <person name="Rokhsar D.S."/>
        </authorList>
    </citation>
    <scope>NUCLEOTIDE SEQUENCE</scope>
</reference>
<dbReference type="EnsemblMetazoa" id="HelroT188599">
    <property type="protein sequence ID" value="HelroP188599"/>
    <property type="gene ID" value="HelroG188599"/>
</dbReference>
<evidence type="ECO:0000259" key="15">
    <source>
        <dbReference type="PROSITE" id="PS50268"/>
    </source>
</evidence>
<dbReference type="FunFam" id="2.60.40.60:FF:000020">
    <property type="entry name" value="Dachsous cadherin-related 1b"/>
    <property type="match status" value="1"/>
</dbReference>
<evidence type="ECO:0000256" key="13">
    <source>
        <dbReference type="SAM" id="MobiDB-lite"/>
    </source>
</evidence>
<dbReference type="Pfam" id="PF00028">
    <property type="entry name" value="Cadherin"/>
    <property type="match status" value="6"/>
</dbReference>
<keyword evidence="3 14" id="KW-0812">Transmembrane</keyword>
<evidence type="ECO:0000256" key="2">
    <source>
        <dbReference type="ARBA" id="ARBA00022475"/>
    </source>
</evidence>
<dbReference type="PRINTS" id="PR00205">
    <property type="entry name" value="CADHERIN"/>
</dbReference>